<feature type="compositionally biased region" description="Polar residues" evidence="1">
    <location>
        <begin position="301"/>
        <end position="318"/>
    </location>
</feature>
<organism evidence="2">
    <name type="scientific">Haptolina brevifila</name>
    <dbReference type="NCBI Taxonomy" id="156173"/>
    <lineage>
        <taxon>Eukaryota</taxon>
        <taxon>Haptista</taxon>
        <taxon>Haptophyta</taxon>
        <taxon>Prymnesiophyceae</taxon>
        <taxon>Prymnesiales</taxon>
        <taxon>Prymnesiaceae</taxon>
        <taxon>Haptolina</taxon>
    </lineage>
</organism>
<feature type="compositionally biased region" description="Polar residues" evidence="1">
    <location>
        <begin position="98"/>
        <end position="111"/>
    </location>
</feature>
<accession>A0A7S2IZB8</accession>
<dbReference type="EMBL" id="HBGU01071161">
    <property type="protein sequence ID" value="CAD9533362.1"/>
    <property type="molecule type" value="Transcribed_RNA"/>
</dbReference>
<feature type="compositionally biased region" description="Gly residues" evidence="1">
    <location>
        <begin position="129"/>
        <end position="143"/>
    </location>
</feature>
<feature type="compositionally biased region" description="Low complexity" evidence="1">
    <location>
        <begin position="78"/>
        <end position="90"/>
    </location>
</feature>
<feature type="compositionally biased region" description="Low complexity" evidence="1">
    <location>
        <begin position="212"/>
        <end position="237"/>
    </location>
</feature>
<sequence>MLIGAQYVVLALLPDYPQDLAEERARHRWRHWATHTPLKHASPLMSDTELLARFGDDMGRDTIYNVDTLEVVLEGEASKSLVTSSSTRSDISPRVEENCTTAEVESAQSGERAQGGKKGAHMERSSTDEGGGSLADANGGGWEPNGSCRGVTSGREASGRESGGSPLYWTLARSTNSSNQHLAQQHQPPRPPHLSSQPCCDSAPACLPARPSTSSSSLKGPSCGAPSSGSSHAPLSGQPRQGGSPDAPGHSAPVTRQMESTAHTSPNGVATSSPEFSDAGPTVLPTPARLPPKAAHRLPQRSPTKSGTPPQAQKQELH</sequence>
<evidence type="ECO:0000313" key="2">
    <source>
        <dbReference type="EMBL" id="CAD9533362.1"/>
    </source>
</evidence>
<gene>
    <name evidence="2" type="ORF">CBRE1094_LOCUS38855</name>
</gene>
<evidence type="ECO:0000256" key="1">
    <source>
        <dbReference type="SAM" id="MobiDB-lite"/>
    </source>
</evidence>
<dbReference type="AlphaFoldDB" id="A0A7S2IZB8"/>
<reference evidence="2" key="1">
    <citation type="submission" date="2021-01" db="EMBL/GenBank/DDBJ databases">
        <authorList>
            <person name="Corre E."/>
            <person name="Pelletier E."/>
            <person name="Niang G."/>
            <person name="Scheremetjew M."/>
            <person name="Finn R."/>
            <person name="Kale V."/>
            <person name="Holt S."/>
            <person name="Cochrane G."/>
            <person name="Meng A."/>
            <person name="Brown T."/>
            <person name="Cohen L."/>
        </authorList>
    </citation>
    <scope>NUCLEOTIDE SEQUENCE</scope>
    <source>
        <strain evidence="2">UTEX LB 985</strain>
    </source>
</reference>
<proteinExistence type="predicted"/>
<name>A0A7S2IZB8_9EUKA</name>
<feature type="compositionally biased region" description="Polar residues" evidence="1">
    <location>
        <begin position="172"/>
        <end position="187"/>
    </location>
</feature>
<protein>
    <submittedName>
        <fullName evidence="2">Uncharacterized protein</fullName>
    </submittedName>
</protein>
<feature type="region of interest" description="Disordered" evidence="1">
    <location>
        <begin position="78"/>
        <end position="318"/>
    </location>
</feature>
<feature type="compositionally biased region" description="Polar residues" evidence="1">
    <location>
        <begin position="257"/>
        <end position="275"/>
    </location>
</feature>